<dbReference type="Pfam" id="PF03099">
    <property type="entry name" value="BPL_LplA_LipB"/>
    <property type="match status" value="1"/>
</dbReference>
<reference evidence="3" key="1">
    <citation type="submission" date="2020-10" db="EMBL/GenBank/DDBJ databases">
        <authorList>
            <person name="Gilroy R."/>
        </authorList>
    </citation>
    <scope>NUCLEOTIDE SEQUENCE</scope>
    <source>
        <strain evidence="3">ChiHecec2B26-709</strain>
    </source>
</reference>
<reference evidence="3" key="2">
    <citation type="journal article" date="2021" name="PeerJ">
        <title>Extensive microbial diversity within the chicken gut microbiome revealed by metagenomics and culture.</title>
        <authorList>
            <person name="Gilroy R."/>
            <person name="Ravi A."/>
            <person name="Getino M."/>
            <person name="Pursley I."/>
            <person name="Horton D.L."/>
            <person name="Alikhan N.F."/>
            <person name="Baker D."/>
            <person name="Gharbi K."/>
            <person name="Hall N."/>
            <person name="Watson M."/>
            <person name="Adriaenssens E.M."/>
            <person name="Foster-Nyarko E."/>
            <person name="Jarju S."/>
            <person name="Secka A."/>
            <person name="Antonio M."/>
            <person name="Oren A."/>
            <person name="Chaudhuri R.R."/>
            <person name="La Ragione R."/>
            <person name="Hildebrand F."/>
            <person name="Pallen M.J."/>
        </authorList>
    </citation>
    <scope>NUCLEOTIDE SEQUENCE</scope>
    <source>
        <strain evidence="3">ChiHecec2B26-709</strain>
    </source>
</reference>
<dbReference type="SUPFAM" id="SSF55681">
    <property type="entry name" value="Class II aaRS and biotin synthetases"/>
    <property type="match status" value="1"/>
</dbReference>
<dbReference type="NCBIfam" id="TIGR00121">
    <property type="entry name" value="birA_ligase"/>
    <property type="match status" value="1"/>
</dbReference>
<dbReference type="EMBL" id="DVLC01000010">
    <property type="protein sequence ID" value="HIT46344.1"/>
    <property type="molecule type" value="Genomic_DNA"/>
</dbReference>
<dbReference type="PANTHER" id="PTHR12835:SF5">
    <property type="entry name" value="BIOTIN--PROTEIN LIGASE"/>
    <property type="match status" value="1"/>
</dbReference>
<dbReference type="GO" id="GO:0004077">
    <property type="term" value="F:biotin--[biotin carboxyl-carrier protein] ligase activity"/>
    <property type="evidence" value="ECO:0007669"/>
    <property type="project" value="UniProtKB-EC"/>
</dbReference>
<keyword evidence="1 3" id="KW-0436">Ligase</keyword>
<dbReference type="Proteomes" id="UP000886881">
    <property type="component" value="Unassembled WGS sequence"/>
</dbReference>
<name>A0A9D1KHL2_9BACT</name>
<dbReference type="Gene3D" id="3.30.930.10">
    <property type="entry name" value="Bira Bifunctional Protein, Domain 2"/>
    <property type="match status" value="1"/>
</dbReference>
<gene>
    <name evidence="3" type="ORF">IAC35_00635</name>
</gene>
<accession>A0A9D1KHL2</accession>
<dbReference type="InterPro" id="IPR004143">
    <property type="entry name" value="BPL_LPL_catalytic"/>
</dbReference>
<dbReference type="InterPro" id="IPR004408">
    <property type="entry name" value="Biotin_CoA_COase_ligase"/>
</dbReference>
<organism evidence="3 4">
    <name type="scientific">Candidatus Cryptobacteroides merdipullorum</name>
    <dbReference type="NCBI Taxonomy" id="2840771"/>
    <lineage>
        <taxon>Bacteria</taxon>
        <taxon>Pseudomonadati</taxon>
        <taxon>Bacteroidota</taxon>
        <taxon>Bacteroidia</taxon>
        <taxon>Bacteroidales</taxon>
        <taxon>Candidatus Cryptobacteroides</taxon>
    </lineage>
</organism>
<dbReference type="PANTHER" id="PTHR12835">
    <property type="entry name" value="BIOTIN PROTEIN LIGASE"/>
    <property type="match status" value="1"/>
</dbReference>
<evidence type="ECO:0000259" key="2">
    <source>
        <dbReference type="PROSITE" id="PS51733"/>
    </source>
</evidence>
<feature type="domain" description="BPL/LPL catalytic" evidence="2">
    <location>
        <begin position="4"/>
        <end position="187"/>
    </location>
</feature>
<evidence type="ECO:0000313" key="3">
    <source>
        <dbReference type="EMBL" id="HIT46344.1"/>
    </source>
</evidence>
<sequence>MKPLQAEDGIIWVERSESTNSELRRHIDSLDNLSVIAAMEQTAGRGQGDHSWFSSPRTNLTFSLLLRFGPGAPVQLKTSEALLVTCITTLAVRDYLLERGIESRIKWPNDIWVGERKICGVLIENASIDGQLRTSIVGIGLNVNQTEWPDDLPNPVSMRQLSGEEFRLDDELAALAGHLRSRYAEAASEEGRLALKEEFEKYVFRLPSKP</sequence>
<dbReference type="InterPro" id="IPR045864">
    <property type="entry name" value="aa-tRNA-synth_II/BPL/LPL"/>
</dbReference>
<comment type="caution">
    <text evidence="3">The sequence shown here is derived from an EMBL/GenBank/DDBJ whole genome shotgun (WGS) entry which is preliminary data.</text>
</comment>
<evidence type="ECO:0000313" key="4">
    <source>
        <dbReference type="Proteomes" id="UP000886881"/>
    </source>
</evidence>
<dbReference type="AlphaFoldDB" id="A0A9D1KHL2"/>
<dbReference type="CDD" id="cd16442">
    <property type="entry name" value="BPL"/>
    <property type="match status" value="1"/>
</dbReference>
<dbReference type="GO" id="GO:0005737">
    <property type="term" value="C:cytoplasm"/>
    <property type="evidence" value="ECO:0007669"/>
    <property type="project" value="TreeGrafter"/>
</dbReference>
<proteinExistence type="predicted"/>
<dbReference type="EC" id="6.3.4.15" evidence="3"/>
<protein>
    <submittedName>
        <fullName evidence="3">Biotin--[acetyl-CoA-carboxylase] ligase</fullName>
        <ecNumber evidence="3">6.3.4.15</ecNumber>
    </submittedName>
</protein>
<dbReference type="PROSITE" id="PS51733">
    <property type="entry name" value="BPL_LPL_CATALYTIC"/>
    <property type="match status" value="1"/>
</dbReference>
<evidence type="ECO:0000256" key="1">
    <source>
        <dbReference type="ARBA" id="ARBA00022598"/>
    </source>
</evidence>